<evidence type="ECO:0000313" key="1">
    <source>
        <dbReference type="EMBL" id="QHU35098.1"/>
    </source>
</evidence>
<sequence length="63" mass="7869">MSEIKIDNDLVKLWYRSTRNDVNYAFNKIMIYLDKRNILLNIPKQKFYNFFVQFLFRFNKNLL</sequence>
<accession>A0A6C0LYJ7</accession>
<reference evidence="1" key="1">
    <citation type="journal article" date="2020" name="Nature">
        <title>Giant virus diversity and host interactions through global metagenomics.</title>
        <authorList>
            <person name="Schulz F."/>
            <person name="Roux S."/>
            <person name="Paez-Espino D."/>
            <person name="Jungbluth S."/>
            <person name="Walsh D.A."/>
            <person name="Denef V.J."/>
            <person name="McMahon K.D."/>
            <person name="Konstantinidis K.T."/>
            <person name="Eloe-Fadrosh E.A."/>
            <person name="Kyrpides N.C."/>
            <person name="Woyke T."/>
        </authorList>
    </citation>
    <scope>NUCLEOTIDE SEQUENCE</scope>
    <source>
        <strain evidence="1">GVMAG-S-1017745-26</strain>
    </source>
</reference>
<organism evidence="1">
    <name type="scientific">viral metagenome</name>
    <dbReference type="NCBI Taxonomy" id="1070528"/>
    <lineage>
        <taxon>unclassified sequences</taxon>
        <taxon>metagenomes</taxon>
        <taxon>organismal metagenomes</taxon>
    </lineage>
</organism>
<name>A0A6C0LYJ7_9ZZZZ</name>
<proteinExistence type="predicted"/>
<dbReference type="AlphaFoldDB" id="A0A6C0LYJ7"/>
<dbReference type="EMBL" id="MN740583">
    <property type="protein sequence ID" value="QHU35098.1"/>
    <property type="molecule type" value="Genomic_DNA"/>
</dbReference>
<protein>
    <submittedName>
        <fullName evidence="1">Uncharacterized protein</fullName>
    </submittedName>
</protein>